<dbReference type="Pfam" id="PF13391">
    <property type="entry name" value="HNH_2"/>
    <property type="match status" value="1"/>
</dbReference>
<proteinExistence type="predicted"/>
<organism evidence="2 3">
    <name type="scientific">Flavisolibacter ginsengisoli DSM 18119</name>
    <dbReference type="NCBI Taxonomy" id="1121884"/>
    <lineage>
        <taxon>Bacteria</taxon>
        <taxon>Pseudomonadati</taxon>
        <taxon>Bacteroidota</taxon>
        <taxon>Chitinophagia</taxon>
        <taxon>Chitinophagales</taxon>
        <taxon>Chitinophagaceae</taxon>
        <taxon>Flavisolibacter</taxon>
    </lineage>
</organism>
<dbReference type="AlphaFoldDB" id="A0A1M5GEM7"/>
<sequence>MKPGQRFWTKDELLLAINLYAKLPFGKMHSRNPQVIELATLIKRTPGSVAFKLVNFASLDPNLQKRGIKGAANSGNLDKEVWNQFYNNWDDAFEESEKLLANAKKINVEELYLHEISKYEKGLDIKRLVNTRVNQYRFRQLVLSNYNNKCCITGLTEPILLIASHITSWSKFEDNRLNPMNGLCLNALHDKAFDAGLLTISAEDYTIKISSILAKKDKIGSEYFQQYHNKPIAIPKKFPPSREFLKIHNEKFKL</sequence>
<dbReference type="STRING" id="1121884.SAMN02745131_04128"/>
<reference evidence="2 3" key="1">
    <citation type="submission" date="2016-11" db="EMBL/GenBank/DDBJ databases">
        <authorList>
            <person name="Jaros S."/>
            <person name="Januszkiewicz K."/>
            <person name="Wedrychowicz H."/>
        </authorList>
    </citation>
    <scope>NUCLEOTIDE SEQUENCE [LARGE SCALE GENOMIC DNA]</scope>
    <source>
        <strain evidence="2 3">DSM 18119</strain>
    </source>
</reference>
<dbReference type="GO" id="GO:0004519">
    <property type="term" value="F:endonuclease activity"/>
    <property type="evidence" value="ECO:0007669"/>
    <property type="project" value="UniProtKB-KW"/>
</dbReference>
<dbReference type="InterPro" id="IPR003615">
    <property type="entry name" value="HNH_nuc"/>
</dbReference>
<keyword evidence="2" id="KW-0540">Nuclease</keyword>
<feature type="domain" description="HNH nuclease" evidence="1">
    <location>
        <begin position="150"/>
        <end position="200"/>
    </location>
</feature>
<protein>
    <submittedName>
        <fullName evidence="2">Putative restriction endonuclease</fullName>
    </submittedName>
</protein>
<evidence type="ECO:0000313" key="2">
    <source>
        <dbReference type="EMBL" id="SHG02146.1"/>
    </source>
</evidence>
<dbReference type="EMBL" id="FQUU01000031">
    <property type="protein sequence ID" value="SHG02146.1"/>
    <property type="molecule type" value="Genomic_DNA"/>
</dbReference>
<accession>A0A1M5GEM7</accession>
<dbReference type="RefSeq" id="WP_072837236.1">
    <property type="nucleotide sequence ID" value="NZ_FQUU01000031.1"/>
</dbReference>
<dbReference type="Proteomes" id="UP000184048">
    <property type="component" value="Unassembled WGS sequence"/>
</dbReference>
<name>A0A1M5GEM7_9BACT</name>
<evidence type="ECO:0000259" key="1">
    <source>
        <dbReference type="Pfam" id="PF13391"/>
    </source>
</evidence>
<keyword evidence="3" id="KW-1185">Reference proteome</keyword>
<evidence type="ECO:0000313" key="3">
    <source>
        <dbReference type="Proteomes" id="UP000184048"/>
    </source>
</evidence>
<gene>
    <name evidence="2" type="ORF">SAMN02745131_04128</name>
</gene>
<keyword evidence="2" id="KW-0255">Endonuclease</keyword>
<keyword evidence="2" id="KW-0378">Hydrolase</keyword>
<dbReference type="OrthoDB" id="67788at2"/>